<evidence type="ECO:0000313" key="3">
    <source>
        <dbReference type="EMBL" id="ESO03155.1"/>
    </source>
</evidence>
<dbReference type="EMBL" id="AMQM01004798">
    <property type="status" value="NOT_ANNOTATED_CDS"/>
    <property type="molecule type" value="Genomic_DNA"/>
</dbReference>
<proteinExistence type="predicted"/>
<evidence type="ECO:0000313" key="4">
    <source>
        <dbReference type="EnsemblMetazoa" id="HelroP174049"/>
    </source>
</evidence>
<reference evidence="5" key="1">
    <citation type="submission" date="2012-12" db="EMBL/GenBank/DDBJ databases">
        <authorList>
            <person name="Hellsten U."/>
            <person name="Grimwood J."/>
            <person name="Chapman J.A."/>
            <person name="Shapiro H."/>
            <person name="Aerts A."/>
            <person name="Otillar R.P."/>
            <person name="Terry A.Y."/>
            <person name="Boore J.L."/>
            <person name="Simakov O."/>
            <person name="Marletaz F."/>
            <person name="Cho S.-J."/>
            <person name="Edsinger-Gonzales E."/>
            <person name="Havlak P."/>
            <person name="Kuo D.-H."/>
            <person name="Larsson T."/>
            <person name="Lv J."/>
            <person name="Arendt D."/>
            <person name="Savage R."/>
            <person name="Osoegawa K."/>
            <person name="de Jong P."/>
            <person name="Lindberg D.R."/>
            <person name="Seaver E.C."/>
            <person name="Weisblat D.A."/>
            <person name="Putnam N.H."/>
            <person name="Grigoriev I.V."/>
            <person name="Rokhsar D.S."/>
        </authorList>
    </citation>
    <scope>NUCLEOTIDE SEQUENCE</scope>
</reference>
<feature type="chain" id="PRO_5010980309" evidence="2">
    <location>
        <begin position="19"/>
        <end position="116"/>
    </location>
</feature>
<keyword evidence="2" id="KW-0732">Signal</keyword>
<protein>
    <submittedName>
        <fullName evidence="3 4">Uncharacterized protein</fullName>
    </submittedName>
</protein>
<gene>
    <name evidence="4" type="primary">20204790</name>
    <name evidence="3" type="ORF">HELRODRAFT_174049</name>
</gene>
<sequence length="116" mass="13394">MFLPFVIVMSLALILVSAFSRRRRNLISEEVDGEKVTVTELQTPSQVSGQSARNEKHEKSLSPGRRRIYKRRVVDCLFHIISCFYLNDKRIANKLLPVCSSGKILDRMNKAWKSNR</sequence>
<reference evidence="3 5" key="2">
    <citation type="journal article" date="2013" name="Nature">
        <title>Insights into bilaterian evolution from three spiralian genomes.</title>
        <authorList>
            <person name="Simakov O."/>
            <person name="Marletaz F."/>
            <person name="Cho S.J."/>
            <person name="Edsinger-Gonzales E."/>
            <person name="Havlak P."/>
            <person name="Hellsten U."/>
            <person name="Kuo D.H."/>
            <person name="Larsson T."/>
            <person name="Lv J."/>
            <person name="Arendt D."/>
            <person name="Savage R."/>
            <person name="Osoegawa K."/>
            <person name="de Jong P."/>
            <person name="Grimwood J."/>
            <person name="Chapman J.A."/>
            <person name="Shapiro H."/>
            <person name="Aerts A."/>
            <person name="Otillar R.P."/>
            <person name="Terry A.Y."/>
            <person name="Boore J.L."/>
            <person name="Grigoriev I.V."/>
            <person name="Lindberg D.R."/>
            <person name="Seaver E.C."/>
            <person name="Weisblat D.A."/>
            <person name="Putnam N.H."/>
            <person name="Rokhsar D.S."/>
        </authorList>
    </citation>
    <scope>NUCLEOTIDE SEQUENCE</scope>
</reference>
<dbReference type="Proteomes" id="UP000015101">
    <property type="component" value="Unassembled WGS sequence"/>
</dbReference>
<dbReference type="CTD" id="20204790"/>
<dbReference type="EnsemblMetazoa" id="HelroT174049">
    <property type="protein sequence ID" value="HelroP174049"/>
    <property type="gene ID" value="HelroG174049"/>
</dbReference>
<evidence type="ECO:0000313" key="5">
    <source>
        <dbReference type="Proteomes" id="UP000015101"/>
    </source>
</evidence>
<evidence type="ECO:0000256" key="1">
    <source>
        <dbReference type="SAM" id="MobiDB-lite"/>
    </source>
</evidence>
<accession>T1F7J1</accession>
<dbReference type="HOGENOM" id="CLU_2099494_0_0_1"/>
<evidence type="ECO:0000256" key="2">
    <source>
        <dbReference type="SAM" id="SignalP"/>
    </source>
</evidence>
<name>T1F7J1_HELRO</name>
<feature type="compositionally biased region" description="Polar residues" evidence="1">
    <location>
        <begin position="39"/>
        <end position="52"/>
    </location>
</feature>
<feature type="region of interest" description="Disordered" evidence="1">
    <location>
        <begin position="39"/>
        <end position="63"/>
    </location>
</feature>
<organism evidence="4 5">
    <name type="scientific">Helobdella robusta</name>
    <name type="common">Californian leech</name>
    <dbReference type="NCBI Taxonomy" id="6412"/>
    <lineage>
        <taxon>Eukaryota</taxon>
        <taxon>Metazoa</taxon>
        <taxon>Spiralia</taxon>
        <taxon>Lophotrochozoa</taxon>
        <taxon>Annelida</taxon>
        <taxon>Clitellata</taxon>
        <taxon>Hirudinea</taxon>
        <taxon>Rhynchobdellida</taxon>
        <taxon>Glossiphoniidae</taxon>
        <taxon>Helobdella</taxon>
    </lineage>
</organism>
<dbReference type="EMBL" id="KB096676">
    <property type="protein sequence ID" value="ESO03155.1"/>
    <property type="molecule type" value="Genomic_DNA"/>
</dbReference>
<reference evidence="4" key="3">
    <citation type="submission" date="2015-06" db="UniProtKB">
        <authorList>
            <consortium name="EnsemblMetazoa"/>
        </authorList>
    </citation>
    <scope>IDENTIFICATION</scope>
</reference>
<dbReference type="AlphaFoldDB" id="T1F7J1"/>
<keyword evidence="5" id="KW-1185">Reference proteome</keyword>
<dbReference type="KEGG" id="hro:HELRODRAFT_174049"/>
<dbReference type="RefSeq" id="XP_009018848.1">
    <property type="nucleotide sequence ID" value="XM_009020600.1"/>
</dbReference>
<feature type="signal peptide" evidence="2">
    <location>
        <begin position="1"/>
        <end position="18"/>
    </location>
</feature>
<dbReference type="InParanoid" id="T1F7J1"/>
<dbReference type="GeneID" id="20204790"/>